<proteinExistence type="predicted"/>
<dbReference type="OrthoDB" id="329835at2759"/>
<dbReference type="SUPFAM" id="SSF53901">
    <property type="entry name" value="Thiolase-like"/>
    <property type="match status" value="1"/>
</dbReference>
<dbReference type="PANTHER" id="PTHR43775:SF50">
    <property type="entry name" value="HIGHLY REDUCING POLYKETIDE SYNTHASE SRDA"/>
    <property type="match status" value="1"/>
</dbReference>
<keyword evidence="6" id="KW-1185">Reference proteome</keyword>
<dbReference type="STRING" id="1388766.A0A017RZ68"/>
<dbReference type="SMART" id="SM00825">
    <property type="entry name" value="PKS_KS"/>
    <property type="match status" value="1"/>
</dbReference>
<evidence type="ECO:0000256" key="1">
    <source>
        <dbReference type="ARBA" id="ARBA00022450"/>
    </source>
</evidence>
<dbReference type="InterPro" id="IPR050091">
    <property type="entry name" value="PKS_NRPS_Biosynth_Enz"/>
</dbReference>
<dbReference type="InterPro" id="IPR014031">
    <property type="entry name" value="Ketoacyl_synth_C"/>
</dbReference>
<dbReference type="SMART" id="SM00827">
    <property type="entry name" value="PKS_AT"/>
    <property type="match status" value="1"/>
</dbReference>
<dbReference type="Pfam" id="PF00698">
    <property type="entry name" value="Acyl_transf_1"/>
    <property type="match status" value="1"/>
</dbReference>
<dbReference type="Pfam" id="PF00109">
    <property type="entry name" value="ketoacyl-synt"/>
    <property type="match status" value="1"/>
</dbReference>
<dbReference type="AlphaFoldDB" id="A0A017RZ68"/>
<dbReference type="InterPro" id="IPR016035">
    <property type="entry name" value="Acyl_Trfase/lysoPLipase"/>
</dbReference>
<dbReference type="GO" id="GO:0004312">
    <property type="term" value="F:fatty acid synthase activity"/>
    <property type="evidence" value="ECO:0007669"/>
    <property type="project" value="TreeGrafter"/>
</dbReference>
<dbReference type="HOGENOM" id="CLU_000022_16_6_1"/>
<dbReference type="Gene3D" id="3.40.47.10">
    <property type="match status" value="1"/>
</dbReference>
<name>A0A017RZ68_ASPRC</name>
<evidence type="ECO:0000259" key="4">
    <source>
        <dbReference type="PROSITE" id="PS52004"/>
    </source>
</evidence>
<protein>
    <submittedName>
        <fullName evidence="5">Thiolase-like protein</fullName>
    </submittedName>
</protein>
<evidence type="ECO:0000256" key="2">
    <source>
        <dbReference type="ARBA" id="ARBA00022553"/>
    </source>
</evidence>
<dbReference type="GeneID" id="63701100"/>
<organism evidence="5 6">
    <name type="scientific">Aspergillus ruber (strain CBS 135680)</name>
    <dbReference type="NCBI Taxonomy" id="1388766"/>
    <lineage>
        <taxon>Eukaryota</taxon>
        <taxon>Fungi</taxon>
        <taxon>Dikarya</taxon>
        <taxon>Ascomycota</taxon>
        <taxon>Pezizomycotina</taxon>
        <taxon>Eurotiomycetes</taxon>
        <taxon>Eurotiomycetidae</taxon>
        <taxon>Eurotiales</taxon>
        <taxon>Aspergillaceae</taxon>
        <taxon>Aspergillus</taxon>
        <taxon>Aspergillus subgen. Aspergillus</taxon>
    </lineage>
</organism>
<dbReference type="InterPro" id="IPR018201">
    <property type="entry name" value="Ketoacyl_synth_AS"/>
</dbReference>
<keyword evidence="3" id="KW-0808">Transferase</keyword>
<feature type="domain" description="Ketosynthase family 3 (KS3)" evidence="4">
    <location>
        <begin position="1"/>
        <end position="392"/>
    </location>
</feature>
<evidence type="ECO:0000313" key="6">
    <source>
        <dbReference type="Proteomes" id="UP000019804"/>
    </source>
</evidence>
<dbReference type="InterPro" id="IPR014043">
    <property type="entry name" value="Acyl_transferase_dom"/>
</dbReference>
<dbReference type="PANTHER" id="PTHR43775">
    <property type="entry name" value="FATTY ACID SYNTHASE"/>
    <property type="match status" value="1"/>
</dbReference>
<dbReference type="Pfam" id="PF16197">
    <property type="entry name" value="KAsynt_C_assoc"/>
    <property type="match status" value="1"/>
</dbReference>
<dbReference type="PROSITE" id="PS00606">
    <property type="entry name" value="KS3_1"/>
    <property type="match status" value="1"/>
</dbReference>
<dbReference type="InterPro" id="IPR014030">
    <property type="entry name" value="Ketoacyl_synth_N"/>
</dbReference>
<gene>
    <name evidence="5" type="ORF">EURHEDRAFT_511527</name>
</gene>
<evidence type="ECO:0000313" key="5">
    <source>
        <dbReference type="EMBL" id="EYE89967.1"/>
    </source>
</evidence>
<dbReference type="EMBL" id="KK088487">
    <property type="protein sequence ID" value="EYE89967.1"/>
    <property type="molecule type" value="Genomic_DNA"/>
</dbReference>
<dbReference type="GO" id="GO:0004315">
    <property type="term" value="F:3-oxoacyl-[acyl-carrier-protein] synthase activity"/>
    <property type="evidence" value="ECO:0007669"/>
    <property type="project" value="InterPro"/>
</dbReference>
<dbReference type="GO" id="GO:0044550">
    <property type="term" value="P:secondary metabolite biosynthetic process"/>
    <property type="evidence" value="ECO:0007669"/>
    <property type="project" value="TreeGrafter"/>
</dbReference>
<dbReference type="Gene3D" id="3.40.366.10">
    <property type="entry name" value="Malonyl-Coenzyme A Acyl Carrier Protein, domain 2"/>
    <property type="match status" value="1"/>
</dbReference>
<reference evidence="6" key="1">
    <citation type="journal article" date="2014" name="Nat. Commun.">
        <title>Genomic adaptations of the halophilic Dead Sea filamentous fungus Eurotium rubrum.</title>
        <authorList>
            <person name="Kis-Papo T."/>
            <person name="Weig A.R."/>
            <person name="Riley R."/>
            <person name="Persoh D."/>
            <person name="Salamov A."/>
            <person name="Sun H."/>
            <person name="Lipzen A."/>
            <person name="Wasser S.P."/>
            <person name="Rambold G."/>
            <person name="Grigoriev I.V."/>
            <person name="Nevo E."/>
        </authorList>
    </citation>
    <scope>NUCLEOTIDE SEQUENCE [LARGE SCALE GENOMIC DNA]</scope>
    <source>
        <strain evidence="6">CBS 135680</strain>
    </source>
</reference>
<dbReference type="InterPro" id="IPR016039">
    <property type="entry name" value="Thiolase-like"/>
</dbReference>
<dbReference type="PROSITE" id="PS52004">
    <property type="entry name" value="KS3_2"/>
    <property type="match status" value="1"/>
</dbReference>
<dbReference type="InterPro" id="IPR001227">
    <property type="entry name" value="Ac_transferase_dom_sf"/>
</dbReference>
<dbReference type="RefSeq" id="XP_040633657.1">
    <property type="nucleotide sequence ID" value="XM_040785976.1"/>
</dbReference>
<keyword evidence="2" id="KW-0597">Phosphoprotein</keyword>
<dbReference type="CDD" id="cd00833">
    <property type="entry name" value="PKS"/>
    <property type="match status" value="1"/>
</dbReference>
<dbReference type="InterPro" id="IPR032821">
    <property type="entry name" value="PKS_assoc"/>
</dbReference>
<dbReference type="SUPFAM" id="SSF52151">
    <property type="entry name" value="FabD/lysophospholipase-like"/>
    <property type="match status" value="1"/>
</dbReference>
<keyword evidence="1" id="KW-0596">Phosphopantetheine</keyword>
<accession>A0A017RZ68</accession>
<sequence>MLVEKRSGQTPKVPESRFNIDAHFHSNLERPGSFNVLGGYFLDQNPEDFDPTAFNMTPIEAQWLDPQQRKILEVSYECLENAGLTLEAVSGSNTATIVNPDFRHNYAATGVDPGIISNRVGNIFNLKGPIFTINTACSSSIYAIHNACHALRARDCDAAITGGVNLILTVDQHMNTAKLGILSPTSTCHTFDASADGYGRAEGAGVLYMKRLQDAIRDGDPVRGVIRSSAVNTNGKVEGMGITHPSRKGQEAVVRMAYDKVGLDPNLTAYAELHGTGTPVGDPIEVNAIASAMNDTRSPEQPLLLGAVKPNIGHSEAASGIFAVMKAAMMTEAAVIPGVAHFQQLNPAIHEEDWNVKVNSETKPWPNESGLRRTSVSSFGYGGTNGHVIVESVDSLYPWYQHAKPKREASYNCASSRPFLLTVSAHDKSTLARNAAAINRVAKEYYFTDLAYTLDMSRTRWGHRAFTVAREDRPAEVFGSDLQTGVAFSSVPDVGFLFTGQGAQWVGMGQKAAREFPSFYQTLQRLDSVLARLNPPPSFTLEGFIINHADATAINGPEISQPLCTAIQIALVDLFDEWNINPSVNAGHSSGEIGAAYAAGLISAPGAILAAYCRGHAVKAHSSKGSMLAVGLGADEAEKYMLSYTPDQLCIACESSPIFNHPPCHQIALDRTETRRNKRDAFY</sequence>
<dbReference type="Proteomes" id="UP000019804">
    <property type="component" value="Unassembled WGS sequence"/>
</dbReference>
<dbReference type="InterPro" id="IPR020841">
    <property type="entry name" value="PKS_Beta-ketoAc_synthase_dom"/>
</dbReference>
<dbReference type="GO" id="GO:0006633">
    <property type="term" value="P:fatty acid biosynthetic process"/>
    <property type="evidence" value="ECO:0007669"/>
    <property type="project" value="InterPro"/>
</dbReference>
<evidence type="ECO:0000256" key="3">
    <source>
        <dbReference type="ARBA" id="ARBA00022679"/>
    </source>
</evidence>
<dbReference type="Pfam" id="PF02801">
    <property type="entry name" value="Ketoacyl-synt_C"/>
    <property type="match status" value="1"/>
</dbReference>